<dbReference type="PANTHER" id="PTHR48098">
    <property type="entry name" value="ENTEROCHELIN ESTERASE-RELATED"/>
    <property type="match status" value="1"/>
</dbReference>
<dbReference type="OrthoDB" id="9775130at2"/>
<keyword evidence="1" id="KW-0732">Signal</keyword>
<evidence type="ECO:0000256" key="1">
    <source>
        <dbReference type="SAM" id="SignalP"/>
    </source>
</evidence>
<dbReference type="InterPro" id="IPR029058">
    <property type="entry name" value="AB_hydrolase_fold"/>
</dbReference>
<dbReference type="SUPFAM" id="SSF53474">
    <property type="entry name" value="alpha/beta-Hydrolases"/>
    <property type="match status" value="1"/>
</dbReference>
<dbReference type="InterPro" id="IPR050583">
    <property type="entry name" value="Mycobacterial_A85_antigen"/>
</dbReference>
<reference evidence="3" key="1">
    <citation type="submission" date="2018-02" db="EMBL/GenBank/DDBJ databases">
        <authorList>
            <person name="Hausmann B."/>
        </authorList>
    </citation>
    <scope>NUCLEOTIDE SEQUENCE [LARGE SCALE GENOMIC DNA]</scope>
    <source>
        <strain evidence="3">Peat soil MAG SbA5</strain>
    </source>
</reference>
<dbReference type="Pfam" id="PF00756">
    <property type="entry name" value="Esterase"/>
    <property type="match status" value="1"/>
</dbReference>
<protein>
    <submittedName>
        <fullName evidence="2">Putative esterase</fullName>
    </submittedName>
</protein>
<organism evidence="2 3">
    <name type="scientific">Candidatus Sulfuritelmatomonas gaucii</name>
    <dbReference type="NCBI Taxonomy" id="2043161"/>
    <lineage>
        <taxon>Bacteria</taxon>
        <taxon>Pseudomonadati</taxon>
        <taxon>Acidobacteriota</taxon>
        <taxon>Terriglobia</taxon>
        <taxon>Terriglobales</taxon>
        <taxon>Acidobacteriaceae</taxon>
        <taxon>Candidatus Sulfuritelmatomonas</taxon>
    </lineage>
</organism>
<dbReference type="AlphaFoldDB" id="A0A2N9LCV2"/>
<feature type="signal peptide" evidence="1">
    <location>
        <begin position="1"/>
        <end position="21"/>
    </location>
</feature>
<accession>A0A2N9LCV2</accession>
<proteinExistence type="predicted"/>
<evidence type="ECO:0000313" key="3">
    <source>
        <dbReference type="Proteomes" id="UP000239735"/>
    </source>
</evidence>
<dbReference type="InterPro" id="IPR000801">
    <property type="entry name" value="Esterase-like"/>
</dbReference>
<dbReference type="Gene3D" id="2.120.10.30">
    <property type="entry name" value="TolB, C-terminal domain"/>
    <property type="match status" value="1"/>
</dbReference>
<feature type="chain" id="PRO_5014601829" evidence="1">
    <location>
        <begin position="22"/>
        <end position="561"/>
    </location>
</feature>
<dbReference type="SUPFAM" id="SSF63829">
    <property type="entry name" value="Calcium-dependent phosphotriesterase"/>
    <property type="match status" value="1"/>
</dbReference>
<dbReference type="Gene3D" id="3.40.50.1820">
    <property type="entry name" value="alpha/beta hydrolase"/>
    <property type="match status" value="1"/>
</dbReference>
<gene>
    <name evidence="2" type="ORF">SBA5_30168</name>
</gene>
<sequence length="561" mass="61584">MRPFLLSLLLISAAIALPAQEYTLGPDSQPQDGTPKGTVIKFVLPPGKYYPGTPHNCAVYVPAQFDPSKPTPFMIFLDGGQALGSSMRVPVVFDNLIARHEIPAMIGIFVDPGILPVVSDTDQNRYNRIYEYDSMTPRFADFLLNELIPAVAKSYNLSKSPDDRGLSGVSTGAVGAFMAAWNRPDQFHRVLSFIGTYVAMKGADRLPALVRRTEPKPIRIFMQDGTNDHIVPTQTYGTSFAGSWPINNQVMYEALEFEGYDVKLVMGTEGHNLKQGGAILPDALRWLWRDYPQPVVVHEPAAVHEPDWDPVAKVFSTIYVDKPWQQIGGEFHSIYSLTADRNGNVYFPDPVAGCVDRVDATGKVTHFTEPPDYASIVRMGVGDQLYTYEPSTADIVASSTLTAVASGERTIIRNLAGVKDFAVTQKGAIYFIDGSSATIGFIDSAGEAKTALRWADLDGEMTLPHGLTLSPDQSMLVVSDGVSRYSWSFQIAPDGSLENGEPFYRMELPETTMLPWQSGTRGAMEDTAGMVYFATPLGIQICMENGRVAEILNCRRRAPSR</sequence>
<dbReference type="Proteomes" id="UP000239735">
    <property type="component" value="Unassembled WGS sequence"/>
</dbReference>
<dbReference type="EMBL" id="OKRB01000086">
    <property type="protein sequence ID" value="SPE20963.1"/>
    <property type="molecule type" value="Genomic_DNA"/>
</dbReference>
<name>A0A2N9LCV2_9BACT</name>
<dbReference type="InterPro" id="IPR011042">
    <property type="entry name" value="6-blade_b-propeller_TolB-like"/>
</dbReference>
<evidence type="ECO:0000313" key="2">
    <source>
        <dbReference type="EMBL" id="SPE20963.1"/>
    </source>
</evidence>
<dbReference type="PANTHER" id="PTHR48098:SF3">
    <property type="entry name" value="IRON(III) ENTEROBACTIN ESTERASE"/>
    <property type="match status" value="1"/>
</dbReference>